<protein>
    <submittedName>
        <fullName evidence="4">Uncharacterized protein</fullName>
    </submittedName>
</protein>
<sequence length="405" mass="44333">MPTPAAVLQGLIRLASVSMAILGWLRRAVGLPRGWVALCAIICVTMAVNFLRRLFSSSSDATVDTPFTGTPALTGLPTGVTACGMLLSATVAALVSASSSAPGAAAAANRAFTNLGADDVAKLDWKAVSLEARQRSDEVLEQFYMELRQVEKALAYIRRVAESAAKGVDELHGADKEAQFLPGWDRWVPTWIWGSKSGLAGEKSKVKRMLDSYLNLIKHVRVARALSQDDISSLERYLDLRMATKPNDVKADDTFGNPGVFFQNGIKSLNSDFEPKPAGSTKSRATGRHQQQHGEQDMTKADGSQKVPISMDDPEVASFVMDLHTAQGAGSLFHGSFQNVKMRLQRLSKAMQDEEKFADNTEKDLDRIDRQLGGAKTPEELQPFAEELVSLAKEWLNIIQERYYD</sequence>
<evidence type="ECO:0000256" key="2">
    <source>
        <dbReference type="SAM" id="MobiDB-lite"/>
    </source>
</evidence>
<evidence type="ECO:0000313" key="4">
    <source>
        <dbReference type="EMBL" id="KAK4044146.1"/>
    </source>
</evidence>
<evidence type="ECO:0000256" key="1">
    <source>
        <dbReference type="SAM" id="Coils"/>
    </source>
</evidence>
<accession>A0AAN6PSM4</accession>
<keyword evidence="1" id="KW-0175">Coiled coil</keyword>
<feature type="region of interest" description="Disordered" evidence="2">
    <location>
        <begin position="269"/>
        <end position="307"/>
    </location>
</feature>
<dbReference type="AlphaFoldDB" id="A0AAN6PSM4"/>
<dbReference type="Proteomes" id="UP001303115">
    <property type="component" value="Unassembled WGS sequence"/>
</dbReference>
<keyword evidence="3" id="KW-0812">Transmembrane</keyword>
<dbReference type="EMBL" id="MU854321">
    <property type="protein sequence ID" value="KAK4044146.1"/>
    <property type="molecule type" value="Genomic_DNA"/>
</dbReference>
<evidence type="ECO:0000256" key="3">
    <source>
        <dbReference type="SAM" id="Phobius"/>
    </source>
</evidence>
<keyword evidence="3" id="KW-0472">Membrane</keyword>
<gene>
    <name evidence="4" type="ORF">C8A01DRAFT_31748</name>
</gene>
<organism evidence="4 5">
    <name type="scientific">Parachaetomium inaequale</name>
    <dbReference type="NCBI Taxonomy" id="2588326"/>
    <lineage>
        <taxon>Eukaryota</taxon>
        <taxon>Fungi</taxon>
        <taxon>Dikarya</taxon>
        <taxon>Ascomycota</taxon>
        <taxon>Pezizomycotina</taxon>
        <taxon>Sordariomycetes</taxon>
        <taxon>Sordariomycetidae</taxon>
        <taxon>Sordariales</taxon>
        <taxon>Chaetomiaceae</taxon>
        <taxon>Parachaetomium</taxon>
    </lineage>
</organism>
<feature type="transmembrane region" description="Helical" evidence="3">
    <location>
        <begin position="34"/>
        <end position="55"/>
    </location>
</feature>
<proteinExistence type="predicted"/>
<keyword evidence="3" id="KW-1133">Transmembrane helix</keyword>
<keyword evidence="5" id="KW-1185">Reference proteome</keyword>
<comment type="caution">
    <text evidence="4">The sequence shown here is derived from an EMBL/GenBank/DDBJ whole genome shotgun (WGS) entry which is preliminary data.</text>
</comment>
<evidence type="ECO:0000313" key="5">
    <source>
        <dbReference type="Proteomes" id="UP001303115"/>
    </source>
</evidence>
<reference evidence="5" key="1">
    <citation type="journal article" date="2023" name="Mol. Phylogenet. Evol.">
        <title>Genome-scale phylogeny and comparative genomics of the fungal order Sordariales.</title>
        <authorList>
            <person name="Hensen N."/>
            <person name="Bonometti L."/>
            <person name="Westerberg I."/>
            <person name="Brannstrom I.O."/>
            <person name="Guillou S."/>
            <person name="Cros-Aarteil S."/>
            <person name="Calhoun S."/>
            <person name="Haridas S."/>
            <person name="Kuo A."/>
            <person name="Mondo S."/>
            <person name="Pangilinan J."/>
            <person name="Riley R."/>
            <person name="LaButti K."/>
            <person name="Andreopoulos B."/>
            <person name="Lipzen A."/>
            <person name="Chen C."/>
            <person name="Yan M."/>
            <person name="Daum C."/>
            <person name="Ng V."/>
            <person name="Clum A."/>
            <person name="Steindorff A."/>
            <person name="Ohm R.A."/>
            <person name="Martin F."/>
            <person name="Silar P."/>
            <person name="Natvig D.O."/>
            <person name="Lalanne C."/>
            <person name="Gautier V."/>
            <person name="Ament-Velasquez S.L."/>
            <person name="Kruys A."/>
            <person name="Hutchinson M.I."/>
            <person name="Powell A.J."/>
            <person name="Barry K."/>
            <person name="Miller A.N."/>
            <person name="Grigoriev I.V."/>
            <person name="Debuchy R."/>
            <person name="Gladieux P."/>
            <person name="Hiltunen Thoren M."/>
            <person name="Johannesson H."/>
        </authorList>
    </citation>
    <scope>NUCLEOTIDE SEQUENCE [LARGE SCALE GENOMIC DNA]</scope>
    <source>
        <strain evidence="5">CBS 284.82</strain>
    </source>
</reference>
<feature type="transmembrane region" description="Helical" evidence="3">
    <location>
        <begin position="6"/>
        <end position="25"/>
    </location>
</feature>
<feature type="coiled-coil region" evidence="1">
    <location>
        <begin position="344"/>
        <end position="371"/>
    </location>
</feature>
<name>A0AAN6PSM4_9PEZI</name>